<dbReference type="PANTHER" id="PTHR31126">
    <property type="entry name" value="TYROSINE-PROTEIN PHOSPHATASE"/>
    <property type="match status" value="1"/>
</dbReference>
<name>A0A4P6ET65_9BACL</name>
<dbReference type="InterPro" id="IPR029021">
    <property type="entry name" value="Prot-tyrosine_phosphatase-like"/>
</dbReference>
<evidence type="ECO:0000313" key="4">
    <source>
        <dbReference type="Proteomes" id="UP000293568"/>
    </source>
</evidence>
<protein>
    <submittedName>
        <fullName evidence="3">Tyrosine-protein phosphatase</fullName>
    </submittedName>
</protein>
<evidence type="ECO:0000313" key="3">
    <source>
        <dbReference type="EMBL" id="QAY65223.1"/>
    </source>
</evidence>
<evidence type="ECO:0000256" key="2">
    <source>
        <dbReference type="SAM" id="SignalP"/>
    </source>
</evidence>
<reference evidence="3 4" key="1">
    <citation type="submission" date="2019-01" db="EMBL/GenBank/DDBJ databases">
        <title>Genome sequencing of strain FW100M-2.</title>
        <authorList>
            <person name="Heo J."/>
            <person name="Kim S.-J."/>
            <person name="Kim J.-S."/>
            <person name="Hong S.-B."/>
            <person name="Kwon S.-W."/>
        </authorList>
    </citation>
    <scope>NUCLEOTIDE SEQUENCE [LARGE SCALE GENOMIC DNA]</scope>
    <source>
        <strain evidence="3 4">FW100M-2</strain>
    </source>
</reference>
<dbReference type="KEGG" id="pprt:ET464_01325"/>
<dbReference type="Pfam" id="PF13350">
    <property type="entry name" value="Y_phosphatase3"/>
    <property type="match status" value="1"/>
</dbReference>
<keyword evidence="2" id="KW-0732">Signal</keyword>
<accession>A0A4P6ET65</accession>
<dbReference type="RefSeq" id="WP_129437578.1">
    <property type="nucleotide sequence ID" value="NZ_CP035492.1"/>
</dbReference>
<evidence type="ECO:0000256" key="1">
    <source>
        <dbReference type="ARBA" id="ARBA00009580"/>
    </source>
</evidence>
<dbReference type="InterPro" id="IPR026893">
    <property type="entry name" value="Tyr/Ser_Pase_IphP-type"/>
</dbReference>
<dbReference type="Proteomes" id="UP000293568">
    <property type="component" value="Chromosome"/>
</dbReference>
<dbReference type="PANTHER" id="PTHR31126:SF1">
    <property type="entry name" value="TYROSINE SPECIFIC PROTEIN PHOSPHATASES DOMAIN-CONTAINING PROTEIN"/>
    <property type="match status" value="1"/>
</dbReference>
<gene>
    <name evidence="3" type="ORF">ET464_01325</name>
</gene>
<dbReference type="GO" id="GO:0004721">
    <property type="term" value="F:phosphoprotein phosphatase activity"/>
    <property type="evidence" value="ECO:0007669"/>
    <property type="project" value="InterPro"/>
</dbReference>
<dbReference type="SUPFAM" id="SSF52799">
    <property type="entry name" value="(Phosphotyrosine protein) phosphatases II"/>
    <property type="match status" value="1"/>
</dbReference>
<dbReference type="Gene3D" id="3.90.190.10">
    <property type="entry name" value="Protein tyrosine phosphatase superfamily"/>
    <property type="match status" value="1"/>
</dbReference>
<feature type="chain" id="PRO_5039450627" evidence="2">
    <location>
        <begin position="24"/>
        <end position="380"/>
    </location>
</feature>
<proteinExistence type="inferred from homology"/>
<dbReference type="EMBL" id="CP035492">
    <property type="protein sequence ID" value="QAY65223.1"/>
    <property type="molecule type" value="Genomic_DNA"/>
</dbReference>
<organism evidence="3 4">
    <name type="scientific">Paenibacillus protaetiae</name>
    <dbReference type="NCBI Taxonomy" id="2509456"/>
    <lineage>
        <taxon>Bacteria</taxon>
        <taxon>Bacillati</taxon>
        <taxon>Bacillota</taxon>
        <taxon>Bacilli</taxon>
        <taxon>Bacillales</taxon>
        <taxon>Paenibacillaceae</taxon>
        <taxon>Paenibacillus</taxon>
    </lineage>
</organism>
<dbReference type="OrthoDB" id="1188001at2"/>
<comment type="similarity">
    <text evidence="1">Belongs to the protein-tyrosine phosphatase family.</text>
</comment>
<sequence>MMKKSILAGTALFLTIAPFAAGAANAASPAPAPAAHAIAKSVKQGSFVSASVERKADGKLVIHWHTDADLGAAKVYWSTNPDGGWKELVRTYTNYGGYVTEDPNPGSRVYFKVKGGNGAEIKTAERKLPLKGTTNFRDLGGYQTSDGRTVKWGKLFRADELAGLTPDDIAYLQKSGLKTDVDYRTDAEIAAKPDPAIPGVTYVKDQVFQDTGSGTDIMAVLAAGQFDQLGKPGAMLVDANRQMVDHPDAYVKLFDLMLDPNTSALVQHCTAGKDRTGLGSALMLLALGVPKQTVVDDFLLTNTYRADYNKAAVDVMVKQFNVTDPTAVDVIQAMMDVRPEYIYAAFDEMQKNYGSIAGFLEKGLGLTKAEQAKLQQMYLE</sequence>
<keyword evidence="4" id="KW-1185">Reference proteome</keyword>
<dbReference type="AlphaFoldDB" id="A0A4P6ET65"/>
<feature type="signal peptide" evidence="2">
    <location>
        <begin position="1"/>
        <end position="23"/>
    </location>
</feature>